<dbReference type="OrthoDB" id="297496at2759"/>
<evidence type="ECO:0000256" key="3">
    <source>
        <dbReference type="ARBA" id="ARBA00022448"/>
    </source>
</evidence>
<evidence type="ECO:0000256" key="1">
    <source>
        <dbReference type="ARBA" id="ARBA00004651"/>
    </source>
</evidence>
<dbReference type="GO" id="GO:0015271">
    <property type="term" value="F:outward rectifier potassium channel activity"/>
    <property type="evidence" value="ECO:0007669"/>
    <property type="project" value="TreeGrafter"/>
</dbReference>
<proteinExistence type="inferred from homology"/>
<dbReference type="PRINTS" id="PR01333">
    <property type="entry name" value="2POREKCHANEL"/>
</dbReference>
<keyword evidence="7" id="KW-0479">Metal-binding</keyword>
<evidence type="ECO:0000256" key="18">
    <source>
        <dbReference type="SAM" id="Phobius"/>
    </source>
</evidence>
<feature type="domain" description="Potassium channel" evidence="19">
    <location>
        <begin position="95"/>
        <end position="152"/>
    </location>
</feature>
<keyword evidence="10" id="KW-0630">Potassium</keyword>
<feature type="transmembrane region" description="Helical" evidence="18">
    <location>
        <begin position="184"/>
        <end position="206"/>
    </location>
</feature>
<evidence type="ECO:0000256" key="17">
    <source>
        <dbReference type="SAM" id="MobiDB-lite"/>
    </source>
</evidence>
<name>A0A8C5ETN7_GOUWI</name>
<evidence type="ECO:0000256" key="4">
    <source>
        <dbReference type="ARBA" id="ARBA00022475"/>
    </source>
</evidence>
<dbReference type="SUPFAM" id="SSF81324">
    <property type="entry name" value="Voltage-gated potassium channels"/>
    <property type="match status" value="2"/>
</dbReference>
<keyword evidence="11 18" id="KW-1133">Transmembrane helix</keyword>
<evidence type="ECO:0000256" key="6">
    <source>
        <dbReference type="ARBA" id="ARBA00022692"/>
    </source>
</evidence>
<dbReference type="PRINTS" id="PR01588">
    <property type="entry name" value="THIKCHANNEL"/>
</dbReference>
<feature type="transmembrane region" description="Helical" evidence="18">
    <location>
        <begin position="130"/>
        <end position="163"/>
    </location>
</feature>
<evidence type="ECO:0000256" key="9">
    <source>
        <dbReference type="ARBA" id="ARBA00022882"/>
    </source>
</evidence>
<evidence type="ECO:0000256" key="11">
    <source>
        <dbReference type="ARBA" id="ARBA00022989"/>
    </source>
</evidence>
<keyword evidence="4" id="KW-1003">Cell membrane</keyword>
<gene>
    <name evidence="20" type="primary">si:ch211-261a10.5</name>
</gene>
<evidence type="ECO:0000259" key="19">
    <source>
        <dbReference type="Pfam" id="PF07885"/>
    </source>
</evidence>
<dbReference type="Ensembl" id="ENSGWIT00000029141.1">
    <property type="protein sequence ID" value="ENSGWIP00000026677.1"/>
    <property type="gene ID" value="ENSGWIG00000013994.1"/>
</dbReference>
<dbReference type="GO" id="GO:0030322">
    <property type="term" value="P:stabilization of membrane potential"/>
    <property type="evidence" value="ECO:0007669"/>
    <property type="project" value="TreeGrafter"/>
</dbReference>
<evidence type="ECO:0000256" key="7">
    <source>
        <dbReference type="ARBA" id="ARBA00022723"/>
    </source>
</evidence>
<evidence type="ECO:0000256" key="10">
    <source>
        <dbReference type="ARBA" id="ARBA00022958"/>
    </source>
</evidence>
<keyword evidence="5" id="KW-0633">Potassium transport</keyword>
<evidence type="ECO:0000256" key="14">
    <source>
        <dbReference type="ARBA" id="ARBA00023303"/>
    </source>
</evidence>
<feature type="region of interest" description="Disordered" evidence="17">
    <location>
        <begin position="368"/>
        <end position="394"/>
    </location>
</feature>
<evidence type="ECO:0000256" key="12">
    <source>
        <dbReference type="ARBA" id="ARBA00023065"/>
    </source>
</evidence>
<keyword evidence="21" id="KW-1185">Reference proteome</keyword>
<dbReference type="GO" id="GO:0034702">
    <property type="term" value="C:monoatomic ion channel complex"/>
    <property type="evidence" value="ECO:0007669"/>
    <property type="project" value="UniProtKB-KW"/>
</dbReference>
<comment type="similarity">
    <text evidence="2 16">Belongs to the two pore domain potassium channel (TC 1.A.1.8) family.</text>
</comment>
<protein>
    <submittedName>
        <fullName evidence="20">Potassium channel subfamily K member 13-like</fullName>
    </submittedName>
</protein>
<feature type="domain" description="Potassium channel" evidence="19">
    <location>
        <begin position="196"/>
        <end position="273"/>
    </location>
</feature>
<feature type="transmembrane region" description="Helical" evidence="18">
    <location>
        <begin position="23"/>
        <end position="44"/>
    </location>
</feature>
<dbReference type="CTD" id="100003275"/>
<accession>A0A8C5ETN7</accession>
<reference evidence="20" key="2">
    <citation type="submission" date="2025-08" db="UniProtKB">
        <authorList>
            <consortium name="Ensembl"/>
        </authorList>
    </citation>
    <scope>IDENTIFICATION</scope>
</reference>
<dbReference type="AlphaFoldDB" id="A0A8C5ETN7"/>
<dbReference type="InterPro" id="IPR003280">
    <property type="entry name" value="2pore_dom_K_chnl"/>
</dbReference>
<evidence type="ECO:0000256" key="16">
    <source>
        <dbReference type="RuleBase" id="RU003857"/>
    </source>
</evidence>
<keyword evidence="8" id="KW-0631">Potassium channel</keyword>
<comment type="subcellular location">
    <subcellularLocation>
        <location evidence="1">Cell membrane</location>
        <topology evidence="1">Multi-pass membrane protein</topology>
    </subcellularLocation>
</comment>
<dbReference type="PANTHER" id="PTHR11003:SF264">
    <property type="entry name" value="POTASSIUM CHANNEL SUBFAMILY K MEMBER 13-LIKE"/>
    <property type="match status" value="1"/>
</dbReference>
<organism evidence="20 21">
    <name type="scientific">Gouania willdenowi</name>
    <name type="common">Blunt-snouted clingfish</name>
    <name type="synonym">Lepadogaster willdenowi</name>
    <dbReference type="NCBI Taxonomy" id="441366"/>
    <lineage>
        <taxon>Eukaryota</taxon>
        <taxon>Metazoa</taxon>
        <taxon>Chordata</taxon>
        <taxon>Craniata</taxon>
        <taxon>Vertebrata</taxon>
        <taxon>Euteleostomi</taxon>
        <taxon>Actinopterygii</taxon>
        <taxon>Neopterygii</taxon>
        <taxon>Teleostei</taxon>
        <taxon>Neoteleostei</taxon>
        <taxon>Acanthomorphata</taxon>
        <taxon>Ovalentaria</taxon>
        <taxon>Blenniimorphae</taxon>
        <taxon>Blenniiformes</taxon>
        <taxon>Gobiesocoidei</taxon>
        <taxon>Gobiesocidae</taxon>
        <taxon>Gobiesocinae</taxon>
        <taxon>Gouania</taxon>
    </lineage>
</organism>
<keyword evidence="14 16" id="KW-0407">Ion channel</keyword>
<dbReference type="Gene3D" id="1.10.287.70">
    <property type="match status" value="1"/>
</dbReference>
<reference evidence="20" key="1">
    <citation type="submission" date="2020-06" db="EMBL/GenBank/DDBJ databases">
        <authorList>
            <consortium name="Wellcome Sanger Institute Data Sharing"/>
        </authorList>
    </citation>
    <scope>NUCLEOTIDE SEQUENCE [LARGE SCALE GENOMIC DNA]</scope>
</reference>
<dbReference type="GO" id="GO:0005886">
    <property type="term" value="C:plasma membrane"/>
    <property type="evidence" value="ECO:0007669"/>
    <property type="project" value="UniProtKB-SubCell"/>
</dbReference>
<evidence type="ECO:0000256" key="5">
    <source>
        <dbReference type="ARBA" id="ARBA00022538"/>
    </source>
</evidence>
<sequence>MTEKGEFLCSCSSLTPSRETARFYLLGIFIAVYMLAGAAIFSTLERPAELMAHQLWDQRLKDFSQLYNISCEDLESLLLHYEEARTAGIRAEPGRALWDIPGAFYFVGTVVSTIGFGVTAPSTMTGKILLVFYGLFGCSATILFFNFFLERFITLLSFLTLWFHKRKNRKNGSGEINVEERKPSVYQVTLILWCAVLLVACGAASLYSAMEGWTFLESLYFCFVAFSTVGFGDFVSSQREHHEEIWPYQMANCLLMLLGVCCTYSLFNATSVIMKQGLDWTLGTLGRIFNSIKQHRLEARPFFKRSSFESESSIFSCEDKNVSRQQLRAVSSSGHSMLWRPCVPSAIGKCLCDKAKVETVCHRISDPKDSSDLKQDNISHMDVLSAKPSSGSLD</sequence>
<keyword evidence="3 16" id="KW-0813">Transport</keyword>
<evidence type="ECO:0000256" key="2">
    <source>
        <dbReference type="ARBA" id="ARBA00006666"/>
    </source>
</evidence>
<comment type="catalytic activity">
    <reaction evidence="15">
        <text>K(+)(in) = K(+)(out)</text>
        <dbReference type="Rhea" id="RHEA:29463"/>
        <dbReference type="ChEBI" id="CHEBI:29103"/>
    </reaction>
</comment>
<dbReference type="GO" id="GO:0022841">
    <property type="term" value="F:potassium ion leak channel activity"/>
    <property type="evidence" value="ECO:0007669"/>
    <property type="project" value="TreeGrafter"/>
</dbReference>
<keyword evidence="13 18" id="KW-0472">Membrane</keyword>
<keyword evidence="9" id="KW-0851">Voltage-gated channel</keyword>
<evidence type="ECO:0000256" key="13">
    <source>
        <dbReference type="ARBA" id="ARBA00023136"/>
    </source>
</evidence>
<keyword evidence="6 16" id="KW-0812">Transmembrane</keyword>
<evidence type="ECO:0000313" key="21">
    <source>
        <dbReference type="Proteomes" id="UP000694680"/>
    </source>
</evidence>
<dbReference type="InterPro" id="IPR013099">
    <property type="entry name" value="K_chnl_dom"/>
</dbReference>
<reference evidence="20" key="3">
    <citation type="submission" date="2025-09" db="UniProtKB">
        <authorList>
            <consortium name="Ensembl"/>
        </authorList>
    </citation>
    <scope>IDENTIFICATION</scope>
</reference>
<keyword evidence="12 16" id="KW-0406">Ion transport</keyword>
<feature type="transmembrane region" description="Helical" evidence="18">
    <location>
        <begin position="103"/>
        <end position="124"/>
    </location>
</feature>
<feature type="transmembrane region" description="Helical" evidence="18">
    <location>
        <begin position="248"/>
        <end position="267"/>
    </location>
</feature>
<evidence type="ECO:0000313" key="20">
    <source>
        <dbReference type="Ensembl" id="ENSGWIP00000026677.1"/>
    </source>
</evidence>
<evidence type="ECO:0000256" key="15">
    <source>
        <dbReference type="ARBA" id="ARBA00034430"/>
    </source>
</evidence>
<dbReference type="PANTHER" id="PTHR11003">
    <property type="entry name" value="POTASSIUM CHANNEL, SUBFAMILY K"/>
    <property type="match status" value="1"/>
</dbReference>
<dbReference type="InterPro" id="IPR005410">
    <property type="entry name" value="2pore_dom_K_chnl_THIK"/>
</dbReference>
<dbReference type="GO" id="GO:0046872">
    <property type="term" value="F:metal ion binding"/>
    <property type="evidence" value="ECO:0007669"/>
    <property type="project" value="UniProtKB-KW"/>
</dbReference>
<feature type="compositionally biased region" description="Basic and acidic residues" evidence="17">
    <location>
        <begin position="368"/>
        <end position="379"/>
    </location>
</feature>
<evidence type="ECO:0000256" key="8">
    <source>
        <dbReference type="ARBA" id="ARBA00022826"/>
    </source>
</evidence>
<dbReference type="Pfam" id="PF07885">
    <property type="entry name" value="Ion_trans_2"/>
    <property type="match status" value="2"/>
</dbReference>
<feature type="transmembrane region" description="Helical" evidence="18">
    <location>
        <begin position="218"/>
        <end position="236"/>
    </location>
</feature>
<dbReference type="Proteomes" id="UP000694680">
    <property type="component" value="Chromosome 13"/>
</dbReference>